<accession>A0A9P5XVD5</accession>
<evidence type="ECO:0000259" key="2">
    <source>
        <dbReference type="Pfam" id="PF20151"/>
    </source>
</evidence>
<dbReference type="InterPro" id="IPR045340">
    <property type="entry name" value="DUF6533"/>
</dbReference>
<dbReference type="AlphaFoldDB" id="A0A9P5XVD5"/>
<dbReference type="Pfam" id="PF20151">
    <property type="entry name" value="DUF6533"/>
    <property type="match status" value="1"/>
</dbReference>
<evidence type="ECO:0000313" key="4">
    <source>
        <dbReference type="Proteomes" id="UP000807353"/>
    </source>
</evidence>
<dbReference type="EMBL" id="MU150369">
    <property type="protein sequence ID" value="KAF9457500.1"/>
    <property type="molecule type" value="Genomic_DNA"/>
</dbReference>
<organism evidence="3 4">
    <name type="scientific">Collybia nuda</name>
    <dbReference type="NCBI Taxonomy" id="64659"/>
    <lineage>
        <taxon>Eukaryota</taxon>
        <taxon>Fungi</taxon>
        <taxon>Dikarya</taxon>
        <taxon>Basidiomycota</taxon>
        <taxon>Agaricomycotina</taxon>
        <taxon>Agaricomycetes</taxon>
        <taxon>Agaricomycetidae</taxon>
        <taxon>Agaricales</taxon>
        <taxon>Tricholomatineae</taxon>
        <taxon>Clitocybaceae</taxon>
        <taxon>Collybia</taxon>
    </lineage>
</organism>
<keyword evidence="1" id="KW-0812">Transmembrane</keyword>
<feature type="transmembrane region" description="Helical" evidence="1">
    <location>
        <begin position="177"/>
        <end position="199"/>
    </location>
</feature>
<feature type="transmembrane region" description="Helical" evidence="1">
    <location>
        <begin position="134"/>
        <end position="157"/>
    </location>
</feature>
<dbReference type="Proteomes" id="UP000807353">
    <property type="component" value="Unassembled WGS sequence"/>
</dbReference>
<evidence type="ECO:0000313" key="3">
    <source>
        <dbReference type="EMBL" id="KAF9457500.1"/>
    </source>
</evidence>
<keyword evidence="4" id="KW-1185">Reference proteome</keyword>
<feature type="transmembrane region" description="Helical" evidence="1">
    <location>
        <begin position="71"/>
        <end position="90"/>
    </location>
</feature>
<dbReference type="OrthoDB" id="3038990at2759"/>
<name>A0A9P5XVD5_9AGAR</name>
<sequence length="351" mass="39042">MTPATSPYNFPPYLLNPFTPMAFLPPDDAYRNTIMGYVIVGGLSVFVWDFLIHIPTDYRLVVKHNVKFPTVIYYLSRWSTLFYAVSTVVFQTAPIGNCAASAKIPCSAYHVAVSSTALLFFLRVRAIFEKDRTITIVFFVLWLAVLGGSVTAIPSLSGVHIGKTKYCTFSSIGTYRSAANITLAIFDTCVFIAITWRILRDQFTYEVGDQTKSNFFGRGLPAFSRALLQDGQKYYMVAMIANLLVLIMEFAPGIPLIYRTIFLATGVVLTNIMACRVFRHTKMGCKCKDSQAMSALVFNTNNIASVRIRNHINTVGVHSTLSDVGDISSRNVEGALSGYPTSEKLLAYQRR</sequence>
<comment type="caution">
    <text evidence="3">The sequence shown here is derived from an EMBL/GenBank/DDBJ whole genome shotgun (WGS) entry which is preliminary data.</text>
</comment>
<feature type="transmembrane region" description="Helical" evidence="1">
    <location>
        <begin position="257"/>
        <end position="278"/>
    </location>
</feature>
<keyword evidence="1" id="KW-0472">Membrane</keyword>
<proteinExistence type="predicted"/>
<feature type="transmembrane region" description="Helical" evidence="1">
    <location>
        <begin position="34"/>
        <end position="51"/>
    </location>
</feature>
<feature type="domain" description="DUF6533" evidence="2">
    <location>
        <begin position="37"/>
        <end position="81"/>
    </location>
</feature>
<keyword evidence="1" id="KW-1133">Transmembrane helix</keyword>
<gene>
    <name evidence="3" type="ORF">BDZ94DRAFT_225173</name>
</gene>
<feature type="transmembrane region" description="Helical" evidence="1">
    <location>
        <begin position="234"/>
        <end position="251"/>
    </location>
</feature>
<protein>
    <recommendedName>
        <fullName evidence="2">DUF6533 domain-containing protein</fullName>
    </recommendedName>
</protein>
<evidence type="ECO:0000256" key="1">
    <source>
        <dbReference type="SAM" id="Phobius"/>
    </source>
</evidence>
<reference evidence="3" key="1">
    <citation type="submission" date="2020-11" db="EMBL/GenBank/DDBJ databases">
        <authorList>
            <consortium name="DOE Joint Genome Institute"/>
            <person name="Ahrendt S."/>
            <person name="Riley R."/>
            <person name="Andreopoulos W."/>
            <person name="Labutti K."/>
            <person name="Pangilinan J."/>
            <person name="Ruiz-Duenas F.J."/>
            <person name="Barrasa J.M."/>
            <person name="Sanchez-Garcia M."/>
            <person name="Camarero S."/>
            <person name="Miyauchi S."/>
            <person name="Serrano A."/>
            <person name="Linde D."/>
            <person name="Babiker R."/>
            <person name="Drula E."/>
            <person name="Ayuso-Fernandez I."/>
            <person name="Pacheco R."/>
            <person name="Padilla G."/>
            <person name="Ferreira P."/>
            <person name="Barriuso J."/>
            <person name="Kellner H."/>
            <person name="Castanera R."/>
            <person name="Alfaro M."/>
            <person name="Ramirez L."/>
            <person name="Pisabarro A.G."/>
            <person name="Kuo A."/>
            <person name="Tritt A."/>
            <person name="Lipzen A."/>
            <person name="He G."/>
            <person name="Yan M."/>
            <person name="Ng V."/>
            <person name="Cullen D."/>
            <person name="Martin F."/>
            <person name="Rosso M.-N."/>
            <person name="Henrissat B."/>
            <person name="Hibbett D."/>
            <person name="Martinez A.T."/>
            <person name="Grigoriev I.V."/>
        </authorList>
    </citation>
    <scope>NUCLEOTIDE SEQUENCE</scope>
    <source>
        <strain evidence="3">CBS 247.69</strain>
    </source>
</reference>
<feature type="transmembrane region" description="Helical" evidence="1">
    <location>
        <begin position="102"/>
        <end position="122"/>
    </location>
</feature>